<evidence type="ECO:0000256" key="2">
    <source>
        <dbReference type="ARBA" id="ARBA00009765"/>
    </source>
</evidence>
<dbReference type="Gene3D" id="3.30.460.20">
    <property type="entry name" value="CorA soluble domain-like"/>
    <property type="match status" value="1"/>
</dbReference>
<dbReference type="Gene3D" id="1.20.58.340">
    <property type="entry name" value="Magnesium transport protein CorA, transmembrane region"/>
    <property type="match status" value="2"/>
</dbReference>
<comment type="function">
    <text evidence="8">Mediates influx of magnesium ions.</text>
</comment>
<keyword evidence="5 8" id="KW-0812">Transmembrane</keyword>
<feature type="transmembrane region" description="Helical" evidence="8">
    <location>
        <begin position="307"/>
        <end position="327"/>
    </location>
</feature>
<evidence type="ECO:0000313" key="9">
    <source>
        <dbReference type="EMBL" id="MDR6840028.1"/>
    </source>
</evidence>
<comment type="similarity">
    <text evidence="2 8">Belongs to the CorA metal ion transporter (MIT) (TC 1.A.35) family.</text>
</comment>
<dbReference type="CDD" id="cd12830">
    <property type="entry name" value="MtCorA-like"/>
    <property type="match status" value="1"/>
</dbReference>
<dbReference type="NCBIfam" id="TIGR00383">
    <property type="entry name" value="corA"/>
    <property type="match status" value="1"/>
</dbReference>
<dbReference type="InterPro" id="IPR002523">
    <property type="entry name" value="MgTranspt_CorA/ZnTranspt_ZntB"/>
</dbReference>
<comment type="subcellular location">
    <subcellularLocation>
        <location evidence="1">Cell membrane</location>
        <topology evidence="1">Multi-pass membrane protein</topology>
    </subcellularLocation>
    <subcellularLocation>
        <location evidence="8">Membrane</location>
        <topology evidence="8">Multi-pass membrane protein</topology>
    </subcellularLocation>
</comment>
<dbReference type="InterPro" id="IPR045861">
    <property type="entry name" value="CorA_cytoplasmic_dom"/>
</dbReference>
<evidence type="ECO:0000256" key="6">
    <source>
        <dbReference type="ARBA" id="ARBA00022989"/>
    </source>
</evidence>
<dbReference type="EMBL" id="JAVDTT010000001">
    <property type="protein sequence ID" value="MDR6840028.1"/>
    <property type="molecule type" value="Genomic_DNA"/>
</dbReference>
<dbReference type="Proteomes" id="UP001254759">
    <property type="component" value="Unassembled WGS sequence"/>
</dbReference>
<evidence type="ECO:0000256" key="1">
    <source>
        <dbReference type="ARBA" id="ARBA00004651"/>
    </source>
</evidence>
<dbReference type="PANTHER" id="PTHR46494">
    <property type="entry name" value="CORA FAMILY METAL ION TRANSPORTER (EUROFUNG)"/>
    <property type="match status" value="1"/>
</dbReference>
<evidence type="ECO:0000256" key="5">
    <source>
        <dbReference type="ARBA" id="ARBA00022692"/>
    </source>
</evidence>
<evidence type="ECO:0000256" key="3">
    <source>
        <dbReference type="ARBA" id="ARBA00022448"/>
    </source>
</evidence>
<reference evidence="9 10" key="1">
    <citation type="submission" date="2023-07" db="EMBL/GenBank/DDBJ databases">
        <title>Sorghum-associated microbial communities from plants grown in Nebraska, USA.</title>
        <authorList>
            <person name="Schachtman D."/>
        </authorList>
    </citation>
    <scope>NUCLEOTIDE SEQUENCE [LARGE SCALE GENOMIC DNA]</scope>
    <source>
        <strain evidence="9 10">BE107</strain>
    </source>
</reference>
<keyword evidence="8" id="KW-0406">Ion transport</keyword>
<dbReference type="SUPFAM" id="SSF144083">
    <property type="entry name" value="Magnesium transport protein CorA, transmembrane region"/>
    <property type="match status" value="1"/>
</dbReference>
<dbReference type="InterPro" id="IPR045863">
    <property type="entry name" value="CorA_TM1_TM2"/>
</dbReference>
<organism evidence="9 10">
    <name type="scientific">Pseudoxanthomonas sacheonensis</name>
    <dbReference type="NCBI Taxonomy" id="443615"/>
    <lineage>
        <taxon>Bacteria</taxon>
        <taxon>Pseudomonadati</taxon>
        <taxon>Pseudomonadota</taxon>
        <taxon>Gammaproteobacteria</taxon>
        <taxon>Lysobacterales</taxon>
        <taxon>Lysobacteraceae</taxon>
        <taxon>Pseudoxanthomonas</taxon>
    </lineage>
</organism>
<keyword evidence="8" id="KW-0460">Magnesium</keyword>
<keyword evidence="10" id="KW-1185">Reference proteome</keyword>
<dbReference type="Pfam" id="PF01544">
    <property type="entry name" value="CorA"/>
    <property type="match status" value="1"/>
</dbReference>
<evidence type="ECO:0000256" key="4">
    <source>
        <dbReference type="ARBA" id="ARBA00022475"/>
    </source>
</evidence>
<feature type="transmembrane region" description="Helical" evidence="8">
    <location>
        <begin position="276"/>
        <end position="295"/>
    </location>
</feature>
<dbReference type="RefSeq" id="WP_310089851.1">
    <property type="nucleotide sequence ID" value="NZ_JAVDTT010000001.1"/>
</dbReference>
<comment type="caution">
    <text evidence="9">The sequence shown here is derived from an EMBL/GenBank/DDBJ whole genome shotgun (WGS) entry which is preliminary data.</text>
</comment>
<gene>
    <name evidence="8" type="primary">corA</name>
    <name evidence="9" type="ORF">J2W94_000292</name>
</gene>
<keyword evidence="3 8" id="KW-0813">Transport</keyword>
<evidence type="ECO:0000256" key="7">
    <source>
        <dbReference type="ARBA" id="ARBA00023136"/>
    </source>
</evidence>
<dbReference type="PANTHER" id="PTHR46494:SF1">
    <property type="entry name" value="CORA FAMILY METAL ION TRANSPORTER (EUROFUNG)"/>
    <property type="match status" value="1"/>
</dbReference>
<protein>
    <recommendedName>
        <fullName evidence="8">Magnesium transport protein CorA</fullName>
    </recommendedName>
</protein>
<dbReference type="InterPro" id="IPR004488">
    <property type="entry name" value="Mg/Co-transport_prot_CorA"/>
</dbReference>
<proteinExistence type="inferred from homology"/>
<name>A0ABU1RMM6_9GAMM</name>
<accession>A0ABU1RMM6</accession>
<evidence type="ECO:0000313" key="10">
    <source>
        <dbReference type="Proteomes" id="UP001254759"/>
    </source>
</evidence>
<dbReference type="SUPFAM" id="SSF143865">
    <property type="entry name" value="CorA soluble domain-like"/>
    <property type="match status" value="1"/>
</dbReference>
<evidence type="ECO:0000256" key="8">
    <source>
        <dbReference type="RuleBase" id="RU362010"/>
    </source>
</evidence>
<keyword evidence="4 8" id="KW-1003">Cell membrane</keyword>
<keyword evidence="7 8" id="KW-0472">Membrane</keyword>
<keyword evidence="6 8" id="KW-1133">Transmembrane helix</keyword>
<sequence>MNDITKPQLPSCVINCVVYDKEGKRHDITLDAISDVLAQDDGSFVWVGLYEPADDILEKLQEEFCLHDLAVEDAQNAHQRPKLEAYGNSMFVVTHTAQVVNEKIVYGETHVFVGPRYLVTVRHGSSLSYAPVRERVEREPELLVLGPSYGLYAVLDFIVDNYRPIIDEFRDTADSLEQAIFADTYSRDTVVRLYELKRELSKMRLAVGPLQDVLAQLTRSQSVLIPEEVRLYFRDVYDHALRVNEAIDTLREMLTTALSVNLSLVTLGQGEVVKRLGAWAALLAAPTLITSWYGMNFHNMPEIDKAYAYPALIGGVALVCGTLYWLFKRAKWL</sequence>